<evidence type="ECO:0000313" key="2">
    <source>
        <dbReference type="EMBL" id="RHY85156.1"/>
    </source>
</evidence>
<accession>A0A397EWI0</accession>
<evidence type="ECO:0000313" key="4">
    <source>
        <dbReference type="Proteomes" id="UP000265716"/>
    </source>
</evidence>
<dbReference type="Proteomes" id="UP000266196">
    <property type="component" value="Unassembled WGS sequence"/>
</dbReference>
<dbReference type="VEuPathDB" id="FungiDB:H257_08682"/>
<name>A0A397EWI0_APHAT</name>
<evidence type="ECO:0000313" key="5">
    <source>
        <dbReference type="Proteomes" id="UP000266196"/>
    </source>
</evidence>
<evidence type="ECO:0000313" key="6">
    <source>
        <dbReference type="Proteomes" id="UP000286510"/>
    </source>
</evidence>
<dbReference type="EMBL" id="QUTC01006870">
    <property type="protein sequence ID" value="RHY50001.1"/>
    <property type="molecule type" value="Genomic_DNA"/>
</dbReference>
<dbReference type="Proteomes" id="UP000286510">
    <property type="component" value="Unassembled WGS sequence"/>
</dbReference>
<dbReference type="AlphaFoldDB" id="A0A397EWI0"/>
<dbReference type="EMBL" id="QUTF01024322">
    <property type="protein sequence ID" value="RHY85156.1"/>
    <property type="molecule type" value="Genomic_DNA"/>
</dbReference>
<protein>
    <submittedName>
        <fullName evidence="3">Uncharacterized protein</fullName>
    </submittedName>
</protein>
<comment type="caution">
    <text evidence="3">The sequence shown here is derived from an EMBL/GenBank/DDBJ whole genome shotgun (WGS) entry which is preliminary data.</text>
</comment>
<evidence type="ECO:0000313" key="3">
    <source>
        <dbReference type="EMBL" id="RHZ06302.1"/>
    </source>
</evidence>
<evidence type="ECO:0000313" key="1">
    <source>
        <dbReference type="EMBL" id="RHY50001.1"/>
    </source>
</evidence>
<reference evidence="4 5" key="1">
    <citation type="submission" date="2018-08" db="EMBL/GenBank/DDBJ databases">
        <title>Aphanomyces genome sequencing and annotation.</title>
        <authorList>
            <person name="Minardi D."/>
            <person name="Oidtmann B."/>
            <person name="Van Der Giezen M."/>
            <person name="Studholme D.J."/>
        </authorList>
    </citation>
    <scope>NUCLEOTIDE SEQUENCE [LARGE SCALE GENOMIC DNA]</scope>
    <source>
        <strain evidence="3 5">197901</strain>
        <strain evidence="2 6">FDL457</strain>
        <strain evidence="1 4">SA</strain>
    </source>
</reference>
<sequence length="333" mass="37711">MCIDVKIKRSAAMIHLGKDPDIATKAEWMAYFQYALDDHGPDFGDLEAKIKTSVVMNDKELDADRCYDKWALMEGIHPASLKAVVQIHLDLDQKQLRNSVLQFMVYVKTKLVAQMEFTWAAKSVGLVKAAGEDKPRQMDQAPNQARSLKKDVPRVPANMFDAPWRPPVCYAFIGPNRVEVCVSASETEKEAIREKKKAKWANRKPFKPKIFKTLRQPLQEPLDGSCWAEIPGVQTNDLVAALVDSGIDVARDKGLSGTGVIRLGRLLTDFEDIFCLEFQKVPPIAVEPLKVRFIVDATPTTCETRRYSLLLKDYLRSHLTLSEVRKRKREGRL</sequence>
<gene>
    <name evidence="2" type="ORF">DYB26_005344</name>
    <name evidence="3" type="ORF">DYB31_007410</name>
    <name evidence="1" type="ORF">DYB38_004949</name>
</gene>
<dbReference type="Proteomes" id="UP000265716">
    <property type="component" value="Unassembled WGS sequence"/>
</dbReference>
<proteinExistence type="predicted"/>
<dbReference type="EMBL" id="QUTE01012731">
    <property type="protein sequence ID" value="RHZ06302.1"/>
    <property type="molecule type" value="Genomic_DNA"/>
</dbReference>
<organism evidence="3 5">
    <name type="scientific">Aphanomyces astaci</name>
    <name type="common">Crayfish plague agent</name>
    <dbReference type="NCBI Taxonomy" id="112090"/>
    <lineage>
        <taxon>Eukaryota</taxon>
        <taxon>Sar</taxon>
        <taxon>Stramenopiles</taxon>
        <taxon>Oomycota</taxon>
        <taxon>Saprolegniomycetes</taxon>
        <taxon>Saprolegniales</taxon>
        <taxon>Verrucalvaceae</taxon>
        <taxon>Aphanomyces</taxon>
    </lineage>
</organism>